<dbReference type="Pfam" id="PF03796">
    <property type="entry name" value="DnaB_C"/>
    <property type="match status" value="1"/>
</dbReference>
<evidence type="ECO:0000256" key="6">
    <source>
        <dbReference type="ARBA" id="ARBA00022806"/>
    </source>
</evidence>
<dbReference type="RefSeq" id="WP_015194566.1">
    <property type="nucleotide sequence ID" value="NC_019748.1"/>
</dbReference>
<evidence type="ECO:0000256" key="5">
    <source>
        <dbReference type="ARBA" id="ARBA00022801"/>
    </source>
</evidence>
<comment type="catalytic activity">
    <reaction evidence="10 12">
        <text>ATP + H2O = ADP + phosphate + H(+)</text>
        <dbReference type="Rhea" id="RHEA:13065"/>
        <dbReference type="ChEBI" id="CHEBI:15377"/>
        <dbReference type="ChEBI" id="CHEBI:15378"/>
        <dbReference type="ChEBI" id="CHEBI:30616"/>
        <dbReference type="ChEBI" id="CHEBI:43474"/>
        <dbReference type="ChEBI" id="CHEBI:456216"/>
        <dbReference type="EC" id="5.6.2.3"/>
    </reaction>
</comment>
<keyword evidence="3 12" id="KW-0235">DNA replication</keyword>
<dbReference type="EMBL" id="CP003654">
    <property type="protein sequence ID" value="AFZ38014.1"/>
    <property type="molecule type" value="Genomic_DNA"/>
</dbReference>
<dbReference type="Proteomes" id="UP000010473">
    <property type="component" value="Plasmid pSTA7437.01"/>
</dbReference>
<keyword evidence="5 12" id="KW-0378">Hydrolase</keyword>
<comment type="function">
    <text evidence="12">The main replicative DNA helicase, it participates in initiation and elongation during chromosome replication. Travels ahead of the DNA replisome, separating dsDNA into templates for DNA synthesis. A processive ATP-dependent 5'-3' DNA helicase it has DNA-dependent ATPase activity.</text>
</comment>
<dbReference type="Pfam" id="PF00772">
    <property type="entry name" value="DnaB"/>
    <property type="match status" value="1"/>
</dbReference>
<dbReference type="STRING" id="111780.Sta7437_3398"/>
<dbReference type="SUPFAM" id="SSF52540">
    <property type="entry name" value="P-loop containing nucleoside triphosphate hydrolases"/>
    <property type="match status" value="1"/>
</dbReference>
<keyword evidence="6 12" id="KW-0347">Helicase</keyword>
<dbReference type="eggNOG" id="COG0305">
    <property type="taxonomic scope" value="Bacteria"/>
</dbReference>
<dbReference type="InterPro" id="IPR007692">
    <property type="entry name" value="DNA_helicase_DnaB"/>
</dbReference>
<evidence type="ECO:0000259" key="13">
    <source>
        <dbReference type="PROSITE" id="PS51199"/>
    </source>
</evidence>
<keyword evidence="8 12" id="KW-0238">DNA-binding</keyword>
<evidence type="ECO:0000256" key="2">
    <source>
        <dbReference type="ARBA" id="ARBA00022515"/>
    </source>
</evidence>
<dbReference type="NCBIfam" id="TIGR00665">
    <property type="entry name" value="DnaB"/>
    <property type="match status" value="1"/>
</dbReference>
<name>K9XZR3_STAC7</name>
<dbReference type="PANTHER" id="PTHR30153:SF2">
    <property type="entry name" value="REPLICATIVE DNA HELICASE"/>
    <property type="match status" value="1"/>
</dbReference>
<keyword evidence="9" id="KW-0413">Isomerase</keyword>
<dbReference type="OrthoDB" id="9773982at2"/>
<dbReference type="EMBL" id="CP003653">
    <property type="protein sequence ID" value="AFZ37335.1"/>
    <property type="molecule type" value="Genomic_DNA"/>
</dbReference>
<dbReference type="KEGG" id="scs:Sta7437_4062"/>
<evidence type="ECO:0000313" key="16">
    <source>
        <dbReference type="EMBL" id="AFZ37539.1"/>
    </source>
</evidence>
<reference evidence="17" key="2">
    <citation type="submission" date="2012-06" db="EMBL/GenBank/DDBJ databases">
        <title>Finished plasmid 1 of genome of Stanieria cyanosphaera PCC 7437.</title>
        <authorList>
            <consortium name="US DOE Joint Genome Institute"/>
            <person name="Gugger M."/>
            <person name="Coursin T."/>
            <person name="Rippka R."/>
            <person name="Tandeau De Marsac N."/>
            <person name="Huntemann M."/>
            <person name="Wei C.-L."/>
            <person name="Han J."/>
            <person name="Detter J.C."/>
            <person name="Han C."/>
            <person name="Tapia R."/>
            <person name="Davenport K."/>
            <person name="Daligault H."/>
            <person name="Erkkila T."/>
            <person name="Gu W."/>
            <person name="Munk A.C.C."/>
            <person name="Teshima H."/>
            <person name="Xu Y."/>
            <person name="Chain P."/>
            <person name="Chen A."/>
            <person name="Krypides N."/>
            <person name="Mavromatis K."/>
            <person name="Markowitz V."/>
            <person name="Szeto E."/>
            <person name="Ivanova N."/>
            <person name="Mikhailova N."/>
            <person name="Ovchinnikova G."/>
            <person name="Pagani I."/>
            <person name="Pati A."/>
            <person name="Goodwin L."/>
            <person name="Peters L."/>
            <person name="Pitluck S."/>
            <person name="Woyke T."/>
            <person name="Kerfeld C."/>
        </authorList>
    </citation>
    <scope>NUCLEOTIDE SEQUENCE</scope>
    <source>
        <strain evidence="17">PCC 7437</strain>
        <plasmid evidence="17">pSTA7437.01</plasmid>
    </source>
</reference>
<comment type="similarity">
    <text evidence="1 12">Belongs to the helicase family. DnaB subfamily.</text>
</comment>
<dbReference type="Gene3D" id="1.10.860.10">
    <property type="entry name" value="DNAb Helicase, Chain A"/>
    <property type="match status" value="1"/>
</dbReference>
<dbReference type="InterPro" id="IPR016136">
    <property type="entry name" value="DNA_helicase_N/primase_C"/>
</dbReference>
<keyword evidence="18" id="KW-1185">Reference proteome</keyword>
<dbReference type="HOGENOM" id="CLU_005373_0_0_3"/>
<evidence type="ECO:0000256" key="9">
    <source>
        <dbReference type="ARBA" id="ARBA00023235"/>
    </source>
</evidence>
<geneLocation type="plasmid" evidence="17 18">
    <name>pSTA7437.01</name>
</geneLocation>
<keyword evidence="17" id="KW-0614">Plasmid</keyword>
<dbReference type="InterPro" id="IPR027417">
    <property type="entry name" value="P-loop_NTPase"/>
</dbReference>
<dbReference type="SUPFAM" id="SSF48024">
    <property type="entry name" value="N-terminal domain of DnaB helicase"/>
    <property type="match status" value="1"/>
</dbReference>
<dbReference type="CDD" id="cd00984">
    <property type="entry name" value="DnaB_C"/>
    <property type="match status" value="1"/>
</dbReference>
<evidence type="ECO:0000256" key="3">
    <source>
        <dbReference type="ARBA" id="ARBA00022705"/>
    </source>
</evidence>
<dbReference type="InterPro" id="IPR007694">
    <property type="entry name" value="DNA_helicase_DnaB-like_C"/>
</dbReference>
<dbReference type="GO" id="GO:0005524">
    <property type="term" value="F:ATP binding"/>
    <property type="evidence" value="ECO:0007669"/>
    <property type="project" value="UniProtKB-UniRule"/>
</dbReference>
<evidence type="ECO:0000256" key="7">
    <source>
        <dbReference type="ARBA" id="ARBA00022840"/>
    </source>
</evidence>
<dbReference type="EMBL" id="CP003653">
    <property type="protein sequence ID" value="AFZ37539.1"/>
    <property type="molecule type" value="Genomic_DNA"/>
</dbReference>
<dbReference type="EC" id="5.6.2.3" evidence="11 12"/>
<evidence type="ECO:0000313" key="18">
    <source>
        <dbReference type="Proteomes" id="UP000010473"/>
    </source>
</evidence>
<accession>K9XZR3</accession>
<evidence type="ECO:0000256" key="8">
    <source>
        <dbReference type="ARBA" id="ARBA00023125"/>
    </source>
</evidence>
<reference evidence="16" key="1">
    <citation type="submission" date="2012-06" db="EMBL/GenBank/DDBJ databases">
        <title>Finished chromosome of genome of Stanieria cyanosphaera PCC 7437.</title>
        <authorList>
            <consortium name="US DOE Joint Genome Institute"/>
            <person name="Gugger M."/>
            <person name="Coursin T."/>
            <person name="Rippka R."/>
            <person name="Tandeau De Marsac N."/>
            <person name="Huntemann M."/>
            <person name="Wei C.-L."/>
            <person name="Han J."/>
            <person name="Detter J.C."/>
            <person name="Han C."/>
            <person name="Tapia R."/>
            <person name="Davenport K."/>
            <person name="Daligault H."/>
            <person name="Erkkila T."/>
            <person name="Gu W."/>
            <person name="Munk A.C.C."/>
            <person name="Teshima H."/>
            <person name="Xu Y."/>
            <person name="Chain P."/>
            <person name="Chen A."/>
            <person name="Krypides N."/>
            <person name="Mavromatis K."/>
            <person name="Markowitz V."/>
            <person name="Szeto E."/>
            <person name="Ivanova N."/>
            <person name="Mikhailova N."/>
            <person name="Ovchinnikova G."/>
            <person name="Pagani I."/>
            <person name="Pati A."/>
            <person name="Goodwin L."/>
            <person name="Peters L."/>
            <person name="Pitluck S."/>
            <person name="Woyke T."/>
            <person name="Kerfeld C."/>
        </authorList>
    </citation>
    <scope>NUCLEOTIDE SEQUENCE</scope>
    <source>
        <strain evidence="16">PCC 7437</strain>
    </source>
</reference>
<proteinExistence type="inferred from homology"/>
<dbReference type="GO" id="GO:0016787">
    <property type="term" value="F:hydrolase activity"/>
    <property type="evidence" value="ECO:0007669"/>
    <property type="project" value="UniProtKB-KW"/>
</dbReference>
<sequence length="437" mass="48445">MNDNHLPPTNIEAEEAILGGILLDPKAITIVADILPVEAFSISTHQQIYKAALLLHHKDKQVDLMTVSTWLSDHKLLEKVGGTTKLAQLLNRTVSAVNIDRYSLLVLDKYQRRRLIAAGHEIVDLGYDTAIELETVFDFAESKLFALTTDKKDKFTTEPINDCLADIFNELEQGSLPLFSTGLTDLDSLIGGLTKQDLIIVAARPSMGKSWFACYLANHIAIKEKKPVVFFSAEMSRKQLTKRFLAMHTGIDSQRLMNNVIYEDEMDSLVNGLSNLAELPIEINDTPAEQLTPAKIRSELRKIQSKRGELGLVVLDYIQKLGDRAAGNRAQVIGKYSGACKDIAKQFNVPFVVLAQINRGVESQSNKRPAMASLKDSGDIEQDGDLLLMLYRDEYYKSDTEDNGVMEVIVGKNRNGATGTCKVLFDPSVGAFCDYTS</sequence>
<protein>
    <recommendedName>
        <fullName evidence="11 12">Replicative DNA helicase</fullName>
        <ecNumber evidence="11 12">5.6.2.3</ecNumber>
    </recommendedName>
</protein>
<evidence type="ECO:0000256" key="11">
    <source>
        <dbReference type="NCBIfam" id="TIGR00665"/>
    </source>
</evidence>
<evidence type="ECO:0000256" key="12">
    <source>
        <dbReference type="RuleBase" id="RU362085"/>
    </source>
</evidence>
<dbReference type="AlphaFoldDB" id="K9XZR3"/>
<reference evidence="18" key="3">
    <citation type="journal article" date="2013" name="Proc. Natl. Acad. Sci. U.S.A.">
        <title>Improving the coverage of the cyanobacterial phylum using diversity-driven genome sequencing.</title>
        <authorList>
            <person name="Shih P.M."/>
            <person name="Wu D."/>
            <person name="Latifi A."/>
            <person name="Axen S.D."/>
            <person name="Fewer D.P."/>
            <person name="Talla E."/>
            <person name="Calteau A."/>
            <person name="Cai F."/>
            <person name="Tandeau de Marsac N."/>
            <person name="Rippka R."/>
            <person name="Herdman M."/>
            <person name="Sivonen K."/>
            <person name="Coursin T."/>
            <person name="Laurent T."/>
            <person name="Goodwin L."/>
            <person name="Nolan M."/>
            <person name="Davenport K.W."/>
            <person name="Han C.S."/>
            <person name="Rubin E.M."/>
            <person name="Eisen J.A."/>
            <person name="Woyke T."/>
            <person name="Gugger M."/>
            <person name="Kerfeld C.A."/>
        </authorList>
    </citation>
    <scope>NUCLEOTIDE SEQUENCE [LARGE SCALE GENOMIC DNA]</scope>
    <source>
        <strain evidence="18">ATCC 29371 / PCC 7437</strain>
        <plasmid evidence="18">Plasmid pSTA7437.01</plasmid>
    </source>
</reference>
<dbReference type="GO" id="GO:0003677">
    <property type="term" value="F:DNA binding"/>
    <property type="evidence" value="ECO:0007669"/>
    <property type="project" value="UniProtKB-UniRule"/>
</dbReference>
<dbReference type="Gene3D" id="3.40.50.300">
    <property type="entry name" value="P-loop containing nucleotide triphosphate hydrolases"/>
    <property type="match status" value="1"/>
</dbReference>
<feature type="domain" description="SF4 helicase" evidence="13">
    <location>
        <begin position="172"/>
        <end position="437"/>
    </location>
</feature>
<dbReference type="KEGG" id="scs:Sta7437_3851"/>
<keyword evidence="4 12" id="KW-0547">Nucleotide-binding</keyword>
<evidence type="ECO:0000256" key="1">
    <source>
        <dbReference type="ARBA" id="ARBA00008428"/>
    </source>
</evidence>
<dbReference type="PANTHER" id="PTHR30153">
    <property type="entry name" value="REPLICATIVE DNA HELICASE DNAB"/>
    <property type="match status" value="1"/>
</dbReference>
<dbReference type="GO" id="GO:0006269">
    <property type="term" value="P:DNA replication, synthesis of primer"/>
    <property type="evidence" value="ECO:0007669"/>
    <property type="project" value="UniProtKB-UniRule"/>
</dbReference>
<evidence type="ECO:0000256" key="4">
    <source>
        <dbReference type="ARBA" id="ARBA00022741"/>
    </source>
</evidence>
<dbReference type="InterPro" id="IPR007693">
    <property type="entry name" value="DNA_helicase_DnaB-like_N"/>
</dbReference>
<dbReference type="GO" id="GO:0005829">
    <property type="term" value="C:cytosol"/>
    <property type="evidence" value="ECO:0007669"/>
    <property type="project" value="TreeGrafter"/>
</dbReference>
<dbReference type="InterPro" id="IPR036185">
    <property type="entry name" value="DNA_heli_DnaB-like_N_sf"/>
</dbReference>
<keyword evidence="2 12" id="KW-0639">Primosome</keyword>
<dbReference type="KEGG" id="scs:Sta7437_3398"/>
<evidence type="ECO:0000313" key="17">
    <source>
        <dbReference type="EMBL" id="AFZ38014.1"/>
    </source>
</evidence>
<dbReference type="EMBL" id="CP003653">
    <property type="protein sequence ID" value="AFZ36904.1"/>
    <property type="molecule type" value="Genomic_DNA"/>
</dbReference>
<gene>
    <name evidence="14" type="ordered locus">Sta7437_3398</name>
    <name evidence="15" type="ordered locus">Sta7437_3851</name>
    <name evidence="16" type="ordered locus">Sta7437_4062</name>
    <name evidence="17" type="ordered locus">Sta7437_4555</name>
</gene>
<dbReference type="PATRIC" id="fig|111780.3.peg.3522"/>
<dbReference type="GO" id="GO:0043139">
    <property type="term" value="F:5'-3' DNA helicase activity"/>
    <property type="evidence" value="ECO:0007669"/>
    <property type="project" value="UniProtKB-EC"/>
</dbReference>
<evidence type="ECO:0000313" key="15">
    <source>
        <dbReference type="EMBL" id="AFZ37335.1"/>
    </source>
</evidence>
<evidence type="ECO:0000256" key="10">
    <source>
        <dbReference type="ARBA" id="ARBA00048954"/>
    </source>
</evidence>
<dbReference type="GO" id="GO:1990077">
    <property type="term" value="C:primosome complex"/>
    <property type="evidence" value="ECO:0007669"/>
    <property type="project" value="UniProtKB-UniRule"/>
</dbReference>
<dbReference type="PROSITE" id="PS51199">
    <property type="entry name" value="SF4_HELICASE"/>
    <property type="match status" value="1"/>
</dbReference>
<dbReference type="Proteomes" id="UP000010473">
    <property type="component" value="Chromosome"/>
</dbReference>
<evidence type="ECO:0000313" key="14">
    <source>
        <dbReference type="EMBL" id="AFZ36904.1"/>
    </source>
</evidence>
<keyword evidence="7 12" id="KW-0067">ATP-binding</keyword>
<dbReference type="KEGG" id="scs:Sta7437_4555"/>
<organism evidence="16 18">
    <name type="scientific">Stanieria cyanosphaera (strain ATCC 29371 / PCC 7437)</name>
    <dbReference type="NCBI Taxonomy" id="111780"/>
    <lineage>
        <taxon>Bacteria</taxon>
        <taxon>Bacillati</taxon>
        <taxon>Cyanobacteriota</taxon>
        <taxon>Cyanophyceae</taxon>
        <taxon>Pleurocapsales</taxon>
        <taxon>Dermocarpellaceae</taxon>
        <taxon>Stanieria</taxon>
    </lineage>
</organism>